<dbReference type="PANTHER" id="PTHR35867:SF1">
    <property type="entry name" value="PROTEIN RSEC"/>
    <property type="match status" value="1"/>
</dbReference>
<dbReference type="InterPro" id="IPR026268">
    <property type="entry name" value="RseC"/>
</dbReference>
<keyword evidence="3" id="KW-1185">Reference proteome</keyword>
<evidence type="ECO:0000256" key="1">
    <source>
        <dbReference type="SAM" id="Phobius"/>
    </source>
</evidence>
<organism evidence="2 3">
    <name type="scientific">Neptunicella marina</name>
    <dbReference type="NCBI Taxonomy" id="2125989"/>
    <lineage>
        <taxon>Bacteria</taxon>
        <taxon>Pseudomonadati</taxon>
        <taxon>Pseudomonadota</taxon>
        <taxon>Gammaproteobacteria</taxon>
        <taxon>Alteromonadales</taxon>
        <taxon>Alteromonadaceae</taxon>
        <taxon>Neptunicella</taxon>
    </lineage>
</organism>
<keyword evidence="1" id="KW-1133">Transmembrane helix</keyword>
<gene>
    <name evidence="2" type="ORF">H8B19_13440</name>
</gene>
<dbReference type="Pfam" id="PF04246">
    <property type="entry name" value="RseC_MucC"/>
    <property type="match status" value="1"/>
</dbReference>
<accession>A0A8J6LZY4</accession>
<evidence type="ECO:0000313" key="3">
    <source>
        <dbReference type="Proteomes" id="UP000601768"/>
    </source>
</evidence>
<keyword evidence="1" id="KW-0472">Membrane</keyword>
<sequence>MIEELATVTAVRNGKIQVETQIKTTCGGCQANDHCGTGIVAKAMSPKMQRLQLDCSLPVEQGQQVVVGIPEQTLLLASLLVYLVPVLMLVVAAILLPLAGLPEGLVVLFSLSFAAISWLLVKRWLATRDTQFEPTLIKVQPKTIDVLNITS</sequence>
<protein>
    <submittedName>
        <fullName evidence="2">SoxR reducing system RseC family protein</fullName>
    </submittedName>
</protein>
<dbReference type="EMBL" id="JACNEP010000011">
    <property type="protein sequence ID" value="MBC3766884.1"/>
    <property type="molecule type" value="Genomic_DNA"/>
</dbReference>
<feature type="transmembrane region" description="Helical" evidence="1">
    <location>
        <begin position="104"/>
        <end position="121"/>
    </location>
</feature>
<feature type="transmembrane region" description="Helical" evidence="1">
    <location>
        <begin position="74"/>
        <end position="98"/>
    </location>
</feature>
<dbReference type="PIRSF" id="PIRSF004923">
    <property type="entry name" value="RseC"/>
    <property type="match status" value="1"/>
</dbReference>
<dbReference type="Proteomes" id="UP000601768">
    <property type="component" value="Unassembled WGS sequence"/>
</dbReference>
<comment type="caution">
    <text evidence="2">The sequence shown here is derived from an EMBL/GenBank/DDBJ whole genome shotgun (WGS) entry which is preliminary data.</text>
</comment>
<dbReference type="RefSeq" id="WP_186507410.1">
    <property type="nucleotide sequence ID" value="NZ_JACNEP010000011.1"/>
</dbReference>
<name>A0A8J6LZY4_9ALTE</name>
<dbReference type="InterPro" id="IPR007359">
    <property type="entry name" value="SigmaE_reg_RseC_MucC"/>
</dbReference>
<dbReference type="PANTHER" id="PTHR35867">
    <property type="entry name" value="PROTEIN RSEC"/>
    <property type="match status" value="1"/>
</dbReference>
<evidence type="ECO:0000313" key="2">
    <source>
        <dbReference type="EMBL" id="MBC3766884.1"/>
    </source>
</evidence>
<proteinExistence type="predicted"/>
<reference evidence="2" key="2">
    <citation type="submission" date="2020-08" db="EMBL/GenBank/DDBJ databases">
        <authorList>
            <person name="Lai Q."/>
        </authorList>
    </citation>
    <scope>NUCLEOTIDE SEQUENCE</scope>
    <source>
        <strain evidence="2">S27-2</strain>
    </source>
</reference>
<dbReference type="AlphaFoldDB" id="A0A8J6LZY4"/>
<reference evidence="2" key="1">
    <citation type="journal article" date="2018" name="Int. J. Syst. Evol. Microbiol.">
        <title>Neptunicella marina gen. nov., sp. nov., isolated from surface seawater.</title>
        <authorList>
            <person name="Liu X."/>
            <person name="Lai Q."/>
            <person name="Du Y."/>
            <person name="Zhang X."/>
            <person name="Liu Z."/>
            <person name="Sun F."/>
            <person name="Shao Z."/>
        </authorList>
    </citation>
    <scope>NUCLEOTIDE SEQUENCE</scope>
    <source>
        <strain evidence="2">S27-2</strain>
    </source>
</reference>
<keyword evidence="1" id="KW-0812">Transmembrane</keyword>